<name>A0A0B0N0I8_GOSAR</name>
<gene>
    <name evidence="1" type="ORF">F383_33664</name>
</gene>
<dbReference type="EMBL" id="JRRC01454139">
    <property type="protein sequence ID" value="KHG06535.1"/>
    <property type="molecule type" value="Genomic_DNA"/>
</dbReference>
<evidence type="ECO:0000313" key="1">
    <source>
        <dbReference type="EMBL" id="KHG06535.1"/>
    </source>
</evidence>
<proteinExistence type="predicted"/>
<organism evidence="1 2">
    <name type="scientific">Gossypium arboreum</name>
    <name type="common">Tree cotton</name>
    <name type="synonym">Gossypium nanking</name>
    <dbReference type="NCBI Taxonomy" id="29729"/>
    <lineage>
        <taxon>Eukaryota</taxon>
        <taxon>Viridiplantae</taxon>
        <taxon>Streptophyta</taxon>
        <taxon>Embryophyta</taxon>
        <taxon>Tracheophyta</taxon>
        <taxon>Spermatophyta</taxon>
        <taxon>Magnoliopsida</taxon>
        <taxon>eudicotyledons</taxon>
        <taxon>Gunneridae</taxon>
        <taxon>Pentapetalae</taxon>
        <taxon>rosids</taxon>
        <taxon>malvids</taxon>
        <taxon>Malvales</taxon>
        <taxon>Malvaceae</taxon>
        <taxon>Malvoideae</taxon>
        <taxon>Gossypium</taxon>
    </lineage>
</organism>
<comment type="caution">
    <text evidence="1">The sequence shown here is derived from an EMBL/GenBank/DDBJ whole genome shotgun (WGS) entry which is preliminary data.</text>
</comment>
<sequence>MATHARVLGRLLGRAKLVGYTDLCNTAKSHACV</sequence>
<reference evidence="2" key="1">
    <citation type="submission" date="2014-09" db="EMBL/GenBank/DDBJ databases">
        <authorList>
            <person name="Mudge J."/>
            <person name="Ramaraj T."/>
            <person name="Lindquist I.E."/>
            <person name="Bharti A.K."/>
            <person name="Sundararajan A."/>
            <person name="Cameron C.T."/>
            <person name="Woodward J.E."/>
            <person name="May G.D."/>
            <person name="Brubaker C."/>
            <person name="Broadhvest J."/>
            <person name="Wilkins T.A."/>
        </authorList>
    </citation>
    <scope>NUCLEOTIDE SEQUENCE</scope>
    <source>
        <strain evidence="2">cv. AKA8401</strain>
    </source>
</reference>
<dbReference type="Proteomes" id="UP000032142">
    <property type="component" value="Unassembled WGS sequence"/>
</dbReference>
<protein>
    <submittedName>
        <fullName evidence="1">Uncharacterized protein</fullName>
    </submittedName>
</protein>
<accession>A0A0B0N0I8</accession>
<keyword evidence="2" id="KW-1185">Reference proteome</keyword>
<dbReference type="AlphaFoldDB" id="A0A0B0N0I8"/>
<evidence type="ECO:0000313" key="2">
    <source>
        <dbReference type="Proteomes" id="UP000032142"/>
    </source>
</evidence>